<dbReference type="AlphaFoldDB" id="A9BDH5"/>
<name>A9BDH5_PROM4</name>
<dbReference type="EMBL" id="CP000878">
    <property type="protein sequence ID" value="ABX08161.1"/>
    <property type="molecule type" value="Genomic_DNA"/>
</dbReference>
<feature type="compositionally biased region" description="Polar residues" evidence="1">
    <location>
        <begin position="114"/>
        <end position="127"/>
    </location>
</feature>
<dbReference type="HOGENOM" id="CLU_1601231_0_0_3"/>
<keyword evidence="3" id="KW-1185">Reference proteome</keyword>
<proteinExistence type="predicted"/>
<organism evidence="2 3">
    <name type="scientific">Prochlorococcus marinus (strain MIT 9211)</name>
    <dbReference type="NCBI Taxonomy" id="93059"/>
    <lineage>
        <taxon>Bacteria</taxon>
        <taxon>Bacillati</taxon>
        <taxon>Cyanobacteriota</taxon>
        <taxon>Cyanophyceae</taxon>
        <taxon>Synechococcales</taxon>
        <taxon>Prochlorococcaceae</taxon>
        <taxon>Prochlorococcus</taxon>
    </lineage>
</organism>
<accession>A9BDH5</accession>
<dbReference type="RefSeq" id="WP_012194786.1">
    <property type="nucleotide sequence ID" value="NC_009976.1"/>
</dbReference>
<evidence type="ECO:0000313" key="3">
    <source>
        <dbReference type="Proteomes" id="UP000000788"/>
    </source>
</evidence>
<evidence type="ECO:0000256" key="1">
    <source>
        <dbReference type="SAM" id="MobiDB-lite"/>
    </source>
</evidence>
<reference evidence="2 3" key="1">
    <citation type="journal article" date="2007" name="PLoS Genet.">
        <title>Patterns and implications of gene gain and loss in the evolution of Prochlorococcus.</title>
        <authorList>
            <person name="Kettler G.C."/>
            <person name="Martiny A.C."/>
            <person name="Huang K."/>
            <person name="Zucker J."/>
            <person name="Coleman M.L."/>
            <person name="Rodrigue S."/>
            <person name="Chen F."/>
            <person name="Lapidus A."/>
            <person name="Ferriera S."/>
            <person name="Johnson J."/>
            <person name="Steglich C."/>
            <person name="Church G.M."/>
            <person name="Richardson P."/>
            <person name="Chisholm S.W."/>
        </authorList>
    </citation>
    <scope>NUCLEOTIDE SEQUENCE [LARGE SCALE GENOMIC DNA]</scope>
    <source>
        <strain evidence="3">MIT 9211</strain>
    </source>
</reference>
<dbReference type="Proteomes" id="UP000000788">
    <property type="component" value="Chromosome"/>
</dbReference>
<protein>
    <submittedName>
        <fullName evidence="2">Uncharacterized protein</fullName>
    </submittedName>
</protein>
<dbReference type="STRING" id="93059.P9211_02301"/>
<sequence>MERKENLRKLSQFWLIPLFIGSLLATGYKITNQAFVHRNQLLESKNRLLLKKMIPQEDLEESYQGIHIKQNGPTQSLEKDIVIKNSSNKTNLKATQKTLLLDSKNLESKDKVSTPLSATEEINGSSEKLTRKHPTSFLKDEAPNIESNLEKEKRIFQKLFKSLPDP</sequence>
<dbReference type="KEGG" id="pmj:P9211_02301"/>
<evidence type="ECO:0000313" key="2">
    <source>
        <dbReference type="EMBL" id="ABX08161.1"/>
    </source>
</evidence>
<gene>
    <name evidence="2" type="ordered locus">P9211_02301</name>
</gene>
<feature type="region of interest" description="Disordered" evidence="1">
    <location>
        <begin position="110"/>
        <end position="134"/>
    </location>
</feature>